<proteinExistence type="inferred from homology"/>
<dbReference type="InterPro" id="IPR019775">
    <property type="entry name" value="WD40_repeat_CS"/>
</dbReference>
<dbReference type="InterPro" id="IPR036322">
    <property type="entry name" value="WD40_repeat_dom_sf"/>
</dbReference>
<feature type="region of interest" description="Disordered" evidence="8">
    <location>
        <begin position="1"/>
        <end position="20"/>
    </location>
</feature>
<dbReference type="PROSITE" id="PS50294">
    <property type="entry name" value="WD_REPEATS_REGION"/>
    <property type="match status" value="2"/>
</dbReference>
<dbReference type="PROSITE" id="PS50082">
    <property type="entry name" value="WD_REPEATS_2"/>
    <property type="match status" value="4"/>
</dbReference>
<protein>
    <recommendedName>
        <fullName evidence="9">Histone-binding protein RBBP4-like N-terminal domain-containing protein</fullName>
    </recommendedName>
</protein>
<dbReference type="InterPro" id="IPR022052">
    <property type="entry name" value="Histone-bd_RBBP4-like_N"/>
</dbReference>
<dbReference type="PANTHER" id="PTHR22850">
    <property type="entry name" value="WD40 REPEAT FAMILY"/>
    <property type="match status" value="1"/>
</dbReference>
<feature type="repeat" description="WD" evidence="7">
    <location>
        <begin position="303"/>
        <end position="337"/>
    </location>
</feature>
<dbReference type="GO" id="GO:0006325">
    <property type="term" value="P:chromatin organization"/>
    <property type="evidence" value="ECO:0007669"/>
    <property type="project" value="UniProtKB-KW"/>
</dbReference>
<dbReference type="InterPro" id="IPR015943">
    <property type="entry name" value="WD40/YVTN_repeat-like_dom_sf"/>
</dbReference>
<evidence type="ECO:0000256" key="4">
    <source>
        <dbReference type="ARBA" id="ARBA00022737"/>
    </source>
</evidence>
<evidence type="ECO:0000259" key="9">
    <source>
        <dbReference type="Pfam" id="PF12265"/>
    </source>
</evidence>
<keyword evidence="4" id="KW-0677">Repeat</keyword>
<dbReference type="Pfam" id="PF12265">
    <property type="entry name" value="CAF1C_H4-bd"/>
    <property type="match status" value="1"/>
</dbReference>
<dbReference type="AlphaFoldDB" id="A0A7I8K311"/>
<evidence type="ECO:0000256" key="6">
    <source>
        <dbReference type="ARBA" id="ARBA00023242"/>
    </source>
</evidence>
<evidence type="ECO:0000256" key="5">
    <source>
        <dbReference type="ARBA" id="ARBA00022853"/>
    </source>
</evidence>
<feature type="repeat" description="WD" evidence="7">
    <location>
        <begin position="259"/>
        <end position="301"/>
    </location>
</feature>
<dbReference type="InterPro" id="IPR001680">
    <property type="entry name" value="WD40_rpt"/>
</dbReference>
<dbReference type="SUPFAM" id="SSF50978">
    <property type="entry name" value="WD40 repeat-like"/>
    <property type="match status" value="1"/>
</dbReference>
<dbReference type="EMBL" id="LR746265">
    <property type="protein sequence ID" value="CAA7391427.1"/>
    <property type="molecule type" value="Genomic_DNA"/>
</dbReference>
<evidence type="ECO:0000256" key="1">
    <source>
        <dbReference type="ARBA" id="ARBA00004123"/>
    </source>
</evidence>
<dbReference type="SMART" id="SM00320">
    <property type="entry name" value="WD40"/>
    <property type="match status" value="6"/>
</dbReference>
<keyword evidence="6" id="KW-0539">Nucleus</keyword>
<organism evidence="10 11">
    <name type="scientific">Spirodela intermedia</name>
    <name type="common">Intermediate duckweed</name>
    <dbReference type="NCBI Taxonomy" id="51605"/>
    <lineage>
        <taxon>Eukaryota</taxon>
        <taxon>Viridiplantae</taxon>
        <taxon>Streptophyta</taxon>
        <taxon>Embryophyta</taxon>
        <taxon>Tracheophyta</taxon>
        <taxon>Spermatophyta</taxon>
        <taxon>Magnoliopsida</taxon>
        <taxon>Liliopsida</taxon>
        <taxon>Araceae</taxon>
        <taxon>Lemnoideae</taxon>
        <taxon>Spirodela</taxon>
    </lineage>
</organism>
<evidence type="ECO:0000256" key="8">
    <source>
        <dbReference type="SAM" id="MobiDB-lite"/>
    </source>
</evidence>
<evidence type="ECO:0000313" key="11">
    <source>
        <dbReference type="Proteomes" id="UP000663760"/>
    </source>
</evidence>
<dbReference type="Pfam" id="PF00400">
    <property type="entry name" value="WD40"/>
    <property type="match status" value="5"/>
</dbReference>
<comment type="similarity">
    <text evidence="2">Belongs to the WD repeat RBAP46/RBAP48/MSI1 family.</text>
</comment>
<sequence>MAAREEGGAAAMAEDDGDATGGEEYSVWKKNSPFLYDLLISHPLEWPSLTVQWLPRSSSSSVAVERLILGTHTSGDAPNFLIIADVHLPSTDGESTFPPSISTVQLTQLIRHEGEVNRARYMPQNPSIIATKTCGEEVHVFDCSRRPSRPADGDEACGPDIVLRGHSKEGYGVSWSPFKEGYLLSGSYDSKICLWDVSATPQHGRSLEAKDVFEVHEDLVEDVAWHLRNENLFGSVGDDHRLMIWDLRSAASKQPQQSVIAHQDDVNSLSFSPWNEWILATASADRTVNLFDMRKLTTTLHTFSSHTDAVLQVEWSPKHETILASSAADRRLMIWDLCRIGDEQSAEDADDGPPELLFSHGGHTGNISEFSWNPNVPWLVSSVAEDNILQAWQVAESIYGDEADALAEDEGPAAA</sequence>
<dbReference type="FunFam" id="2.130.10.10:FF:000512">
    <property type="entry name" value="WD-40 repeat-containing protein MSI1"/>
    <property type="match status" value="1"/>
</dbReference>
<evidence type="ECO:0000256" key="2">
    <source>
        <dbReference type="ARBA" id="ARBA00009341"/>
    </source>
</evidence>
<evidence type="ECO:0000256" key="3">
    <source>
        <dbReference type="ARBA" id="ARBA00022574"/>
    </source>
</evidence>
<dbReference type="InterPro" id="IPR020472">
    <property type="entry name" value="WD40_PAC1"/>
</dbReference>
<accession>A0A7I8K311</accession>
<evidence type="ECO:0000313" key="10">
    <source>
        <dbReference type="EMBL" id="CAA7391427.1"/>
    </source>
</evidence>
<gene>
    <name evidence="10" type="ORF">SI8410_02002727</name>
</gene>
<dbReference type="OrthoDB" id="427795at2759"/>
<comment type="subcellular location">
    <subcellularLocation>
        <location evidence="1">Nucleus</location>
    </subcellularLocation>
</comment>
<dbReference type="PRINTS" id="PR00320">
    <property type="entry name" value="GPROTEINBRPT"/>
</dbReference>
<feature type="domain" description="Histone-binding protein RBBP4-like N-terminal" evidence="9">
    <location>
        <begin position="23"/>
        <end position="90"/>
    </location>
</feature>
<feature type="repeat" description="WD" evidence="7">
    <location>
        <begin position="213"/>
        <end position="255"/>
    </location>
</feature>
<keyword evidence="5" id="KW-0156">Chromatin regulator</keyword>
<dbReference type="Proteomes" id="UP000663760">
    <property type="component" value="Chromosome 2"/>
</dbReference>
<keyword evidence="11" id="KW-1185">Reference proteome</keyword>
<dbReference type="GO" id="GO:0005634">
    <property type="term" value="C:nucleus"/>
    <property type="evidence" value="ECO:0007669"/>
    <property type="project" value="UniProtKB-SubCell"/>
</dbReference>
<dbReference type="PROSITE" id="PS00678">
    <property type="entry name" value="WD_REPEATS_1"/>
    <property type="match status" value="2"/>
</dbReference>
<feature type="repeat" description="WD" evidence="7">
    <location>
        <begin position="163"/>
        <end position="198"/>
    </location>
</feature>
<dbReference type="InterPro" id="IPR050459">
    <property type="entry name" value="WD_repeat_RBAP46/RBAP48/MSI1"/>
</dbReference>
<name>A0A7I8K311_SPIIN</name>
<reference evidence="10" key="1">
    <citation type="submission" date="2020-02" db="EMBL/GenBank/DDBJ databases">
        <authorList>
            <person name="Scholz U."/>
            <person name="Mascher M."/>
            <person name="Fiebig A."/>
        </authorList>
    </citation>
    <scope>NUCLEOTIDE SEQUENCE</scope>
</reference>
<evidence type="ECO:0000256" key="7">
    <source>
        <dbReference type="PROSITE-ProRule" id="PRU00221"/>
    </source>
</evidence>
<dbReference type="Gene3D" id="2.130.10.10">
    <property type="entry name" value="YVTN repeat-like/Quinoprotein amine dehydrogenase"/>
    <property type="match status" value="1"/>
</dbReference>
<keyword evidence="3 7" id="KW-0853">WD repeat</keyword>